<comment type="caution">
    <text evidence="2">The sequence shown here is derived from an EMBL/GenBank/DDBJ whole genome shotgun (WGS) entry which is preliminary data.</text>
</comment>
<accession>A0A813K7U6</accession>
<organism evidence="2 3">
    <name type="scientific">Polarella glacialis</name>
    <name type="common">Dinoflagellate</name>
    <dbReference type="NCBI Taxonomy" id="89957"/>
    <lineage>
        <taxon>Eukaryota</taxon>
        <taxon>Sar</taxon>
        <taxon>Alveolata</taxon>
        <taxon>Dinophyceae</taxon>
        <taxon>Suessiales</taxon>
        <taxon>Suessiaceae</taxon>
        <taxon>Polarella</taxon>
    </lineage>
</organism>
<proteinExistence type="predicted"/>
<sequence length="730" mass="79737">MDLCADSPACSGSLLGRDAELRHLLSYIVSEENSINIVTKGRDGGISNFVFSLPSFVRSVQSFLADKRLPVLRLEGDRGAGKSVLLSALAARAAEFPGLRVLLHSSAAIALLRRLHDGIDEATDDELRLMPVVSQAGRQGGLVLLLDEVVGTSWLPFPLPYGVRCVMVCSTDKGSTGSPDAFRSFCLPVLADSAASQLQQRLGLDIGLASPAARNPLWLELAATLPRQTGPFPEDLSDLVKEVLILAETKVGELAVRESLCALACSRAGLQVAEIDALLATHIPDHNGQTWSLVAAHLATLICTDSAGVHLKTILIRAVDQRYLQAADLRSLWHSRLADFFLSQAERCSEAPYHFAAIGDKSRLLSAITDWRAFSTLERERVSDLVEHCRSAGGYNLVRDALLRLEQPSGPDGLERRITIGRFLSQVGEFSAAKEILLAAKRDALVSEDKVGLGRVCTLIAENEVRYWDSLRNWSSVAALADLLDAASTAVGVFRTLRLSDDRVWARVEYAKALTRWANGCFKAACVCEGEEADKFLHDADEAVESVEKLFQGSPPSRVVGRALLVGGVAKLVRGHSEKRAGVRPFRDTLVEAAEMFLRAERILVLAVGEVNEGSIYTHANLAEFFLNDVGNVACALVCNLKSCLVGIRLWGPRHPNVARKLSEFCSLLRQLGLANFTDLVLEGDVDMLDEMLRVFNRNRPLEFDLQLWAEEESEITAPAQLWEAEDNDN</sequence>
<dbReference type="Proteomes" id="UP000626109">
    <property type="component" value="Unassembled WGS sequence"/>
</dbReference>
<dbReference type="AlphaFoldDB" id="A0A813K7U6"/>
<name>A0A813K7U6_POLGL</name>
<reference evidence="2" key="1">
    <citation type="submission" date="2021-02" db="EMBL/GenBank/DDBJ databases">
        <authorList>
            <person name="Dougan E. K."/>
            <person name="Rhodes N."/>
            <person name="Thang M."/>
            <person name="Chan C."/>
        </authorList>
    </citation>
    <scope>NUCLEOTIDE SEQUENCE</scope>
</reference>
<evidence type="ECO:0000256" key="1">
    <source>
        <dbReference type="ARBA" id="ARBA00022737"/>
    </source>
</evidence>
<gene>
    <name evidence="2" type="ORF">PGLA2088_LOCUS28993</name>
</gene>
<dbReference type="InterPro" id="IPR027417">
    <property type="entry name" value="P-loop_NTPase"/>
</dbReference>
<dbReference type="EMBL" id="CAJNNW010028121">
    <property type="protein sequence ID" value="CAE8694740.1"/>
    <property type="molecule type" value="Genomic_DNA"/>
</dbReference>
<dbReference type="PANTHER" id="PTHR19860:SF40">
    <property type="entry name" value="WD40 REPEAT-CONTAINING PROTEIN"/>
    <property type="match status" value="1"/>
</dbReference>
<dbReference type="PANTHER" id="PTHR19860">
    <property type="entry name" value="DDB1- AND CUL4-ASSOCIATED FACTOR 12-RELATED"/>
    <property type="match status" value="1"/>
</dbReference>
<dbReference type="SUPFAM" id="SSF52540">
    <property type="entry name" value="P-loop containing nucleoside triphosphate hydrolases"/>
    <property type="match status" value="1"/>
</dbReference>
<evidence type="ECO:0000313" key="2">
    <source>
        <dbReference type="EMBL" id="CAE8694740.1"/>
    </source>
</evidence>
<keyword evidence="1" id="KW-0677">Repeat</keyword>
<dbReference type="InterPro" id="IPR051191">
    <property type="entry name" value="DCAF12"/>
</dbReference>
<evidence type="ECO:0000313" key="3">
    <source>
        <dbReference type="Proteomes" id="UP000626109"/>
    </source>
</evidence>
<protein>
    <submittedName>
        <fullName evidence="2">Uncharacterized protein</fullName>
    </submittedName>
</protein>